<name>A0A840A5F0_9CAUL</name>
<evidence type="ECO:0000313" key="4">
    <source>
        <dbReference type="Proteomes" id="UP000530564"/>
    </source>
</evidence>
<feature type="compositionally biased region" description="Gly residues" evidence="1">
    <location>
        <begin position="17"/>
        <end position="26"/>
    </location>
</feature>
<evidence type="ECO:0000256" key="1">
    <source>
        <dbReference type="SAM" id="MobiDB-lite"/>
    </source>
</evidence>
<dbReference type="InterPro" id="IPR005149">
    <property type="entry name" value="Tscrpt_reg_PadR_N"/>
</dbReference>
<protein>
    <submittedName>
        <fullName evidence="3">DNA-binding PadR family transcriptional regulator</fullName>
    </submittedName>
</protein>
<proteinExistence type="predicted"/>
<dbReference type="PANTHER" id="PTHR43252">
    <property type="entry name" value="TRANSCRIPTIONAL REGULATOR YQJI"/>
    <property type="match status" value="1"/>
</dbReference>
<keyword evidence="3" id="KW-0238">DNA-binding</keyword>
<keyword evidence="4" id="KW-1185">Reference proteome</keyword>
<dbReference type="AlphaFoldDB" id="A0A840A5F0"/>
<reference evidence="3 4" key="1">
    <citation type="submission" date="2020-08" db="EMBL/GenBank/DDBJ databases">
        <title>Genomic Encyclopedia of Type Strains, Phase IV (KMG-IV): sequencing the most valuable type-strain genomes for metagenomic binning, comparative biology and taxonomic classification.</title>
        <authorList>
            <person name="Goeker M."/>
        </authorList>
    </citation>
    <scope>NUCLEOTIDE SEQUENCE [LARGE SCALE GENOMIC DNA]</scope>
    <source>
        <strain evidence="3 4">DSM 21793</strain>
    </source>
</reference>
<dbReference type="InterPro" id="IPR036388">
    <property type="entry name" value="WH-like_DNA-bd_sf"/>
</dbReference>
<dbReference type="InterPro" id="IPR036390">
    <property type="entry name" value="WH_DNA-bd_sf"/>
</dbReference>
<dbReference type="GO" id="GO:0003677">
    <property type="term" value="F:DNA binding"/>
    <property type="evidence" value="ECO:0007669"/>
    <property type="project" value="UniProtKB-KW"/>
</dbReference>
<evidence type="ECO:0000313" key="3">
    <source>
        <dbReference type="EMBL" id="MBB3892582.1"/>
    </source>
</evidence>
<dbReference type="RefSeq" id="WP_183775186.1">
    <property type="nucleotide sequence ID" value="NZ_JACIDK010000005.1"/>
</dbReference>
<dbReference type="EMBL" id="JACIDK010000005">
    <property type="protein sequence ID" value="MBB3892582.1"/>
    <property type="molecule type" value="Genomic_DNA"/>
</dbReference>
<dbReference type="Proteomes" id="UP000530564">
    <property type="component" value="Unassembled WGS sequence"/>
</dbReference>
<dbReference type="Pfam" id="PF03551">
    <property type="entry name" value="PadR"/>
    <property type="match status" value="1"/>
</dbReference>
<feature type="domain" description="Transcription regulator PadR N-terminal" evidence="2">
    <location>
        <begin position="54"/>
        <end position="123"/>
    </location>
</feature>
<organism evidence="3 4">
    <name type="scientific">Phenylobacterium haematophilum</name>
    <dbReference type="NCBI Taxonomy" id="98513"/>
    <lineage>
        <taxon>Bacteria</taxon>
        <taxon>Pseudomonadati</taxon>
        <taxon>Pseudomonadota</taxon>
        <taxon>Alphaproteobacteria</taxon>
        <taxon>Caulobacterales</taxon>
        <taxon>Caulobacteraceae</taxon>
        <taxon>Phenylobacterium</taxon>
    </lineage>
</organism>
<accession>A0A840A5F0</accession>
<dbReference type="Gene3D" id="1.10.10.10">
    <property type="entry name" value="Winged helix-like DNA-binding domain superfamily/Winged helix DNA-binding domain"/>
    <property type="match status" value="1"/>
</dbReference>
<sequence length="192" mass="20822">MHRHHHWKAHREHRGRGPFGGGGFGRGGEHWGGRGRGGPRIGRLLEHGDLRFVILALLKDKPSHGYELIRALEERTGGSYRPSPGVIYPTLSLLEDEGFARPTGAEGGRKAFEITETGLEALERNKPAVDAVFARLDEAAESSPRSSPRVARAMQNLAMALRVKLAGEKPTDAQVDAIVAAIDDAVAKIEKA</sequence>
<feature type="compositionally biased region" description="Basic residues" evidence="1">
    <location>
        <begin position="1"/>
        <end position="16"/>
    </location>
</feature>
<dbReference type="PANTHER" id="PTHR43252:SF7">
    <property type="entry name" value="TRANSCRIPTIONAL REGULATOR YQJI"/>
    <property type="match status" value="1"/>
</dbReference>
<comment type="caution">
    <text evidence="3">The sequence shown here is derived from an EMBL/GenBank/DDBJ whole genome shotgun (WGS) entry which is preliminary data.</text>
</comment>
<gene>
    <name evidence="3" type="ORF">GGQ61_003318</name>
</gene>
<evidence type="ECO:0000259" key="2">
    <source>
        <dbReference type="Pfam" id="PF03551"/>
    </source>
</evidence>
<feature type="region of interest" description="Disordered" evidence="1">
    <location>
        <begin position="1"/>
        <end position="35"/>
    </location>
</feature>
<dbReference type="SUPFAM" id="SSF46785">
    <property type="entry name" value="Winged helix' DNA-binding domain"/>
    <property type="match status" value="1"/>
</dbReference>